<protein>
    <recommendedName>
        <fullName evidence="3">Secreted protein</fullName>
    </recommendedName>
</protein>
<evidence type="ECO:0000313" key="2">
    <source>
        <dbReference type="Proteomes" id="UP001054945"/>
    </source>
</evidence>
<evidence type="ECO:0008006" key="3">
    <source>
        <dbReference type="Google" id="ProtNLM"/>
    </source>
</evidence>
<dbReference type="Proteomes" id="UP001054945">
    <property type="component" value="Unassembled WGS sequence"/>
</dbReference>
<dbReference type="EMBL" id="BPLR01013748">
    <property type="protein sequence ID" value="GIY63486.1"/>
    <property type="molecule type" value="Genomic_DNA"/>
</dbReference>
<reference evidence="1 2" key="1">
    <citation type="submission" date="2021-06" db="EMBL/GenBank/DDBJ databases">
        <title>Caerostris extrusa draft genome.</title>
        <authorList>
            <person name="Kono N."/>
            <person name="Arakawa K."/>
        </authorList>
    </citation>
    <scope>NUCLEOTIDE SEQUENCE [LARGE SCALE GENOMIC DNA]</scope>
</reference>
<proteinExistence type="predicted"/>
<accession>A0AAV4UZU1</accession>
<name>A0AAV4UZU1_CAEEX</name>
<organism evidence="1 2">
    <name type="scientific">Caerostris extrusa</name>
    <name type="common">Bark spider</name>
    <name type="synonym">Caerostris bankana</name>
    <dbReference type="NCBI Taxonomy" id="172846"/>
    <lineage>
        <taxon>Eukaryota</taxon>
        <taxon>Metazoa</taxon>
        <taxon>Ecdysozoa</taxon>
        <taxon>Arthropoda</taxon>
        <taxon>Chelicerata</taxon>
        <taxon>Arachnida</taxon>
        <taxon>Araneae</taxon>
        <taxon>Araneomorphae</taxon>
        <taxon>Entelegynae</taxon>
        <taxon>Araneoidea</taxon>
        <taxon>Araneidae</taxon>
        <taxon>Caerostris</taxon>
    </lineage>
</organism>
<dbReference type="AlphaFoldDB" id="A0AAV4UZU1"/>
<sequence length="73" mass="8260">MNLTLGSRAFNIALLFFLSREEDKSGIVVLRSDMLHCRKSIVRREECCGLDLINSGLLCSKPVAIKSDFLRKM</sequence>
<keyword evidence="2" id="KW-1185">Reference proteome</keyword>
<comment type="caution">
    <text evidence="1">The sequence shown here is derived from an EMBL/GenBank/DDBJ whole genome shotgun (WGS) entry which is preliminary data.</text>
</comment>
<gene>
    <name evidence="1" type="ORF">CEXT_571351</name>
</gene>
<evidence type="ECO:0000313" key="1">
    <source>
        <dbReference type="EMBL" id="GIY63486.1"/>
    </source>
</evidence>